<feature type="region of interest" description="Disordered" evidence="3">
    <location>
        <begin position="114"/>
        <end position="141"/>
    </location>
</feature>
<feature type="compositionally biased region" description="Basic residues" evidence="3">
    <location>
        <begin position="340"/>
        <end position="352"/>
    </location>
</feature>
<dbReference type="Proteomes" id="UP001155660">
    <property type="component" value="Chromosome A5"/>
</dbReference>
<reference evidence="4" key="1">
    <citation type="submission" date="2025-08" db="UniProtKB">
        <authorList>
            <consortium name="RefSeq"/>
        </authorList>
    </citation>
    <scope>IDENTIFICATION</scope>
    <source>
        <tissue evidence="4">Muscle</tissue>
    </source>
</reference>
<feature type="region of interest" description="Disordered" evidence="3">
    <location>
        <begin position="651"/>
        <end position="673"/>
    </location>
</feature>
<organism evidence="4">
    <name type="scientific">Cyprinus carpio</name>
    <name type="common">Common carp</name>
    <dbReference type="NCBI Taxonomy" id="7962"/>
    <lineage>
        <taxon>Eukaryota</taxon>
        <taxon>Metazoa</taxon>
        <taxon>Chordata</taxon>
        <taxon>Craniata</taxon>
        <taxon>Vertebrata</taxon>
        <taxon>Euteleostomi</taxon>
        <taxon>Actinopterygii</taxon>
        <taxon>Neopterygii</taxon>
        <taxon>Teleostei</taxon>
        <taxon>Ostariophysi</taxon>
        <taxon>Cypriniformes</taxon>
        <taxon>Cyprinidae</taxon>
        <taxon>Cyprininae</taxon>
        <taxon>Cyprinus</taxon>
    </lineage>
</organism>
<feature type="compositionally biased region" description="Basic and acidic residues" evidence="3">
    <location>
        <begin position="23"/>
        <end position="43"/>
    </location>
</feature>
<feature type="compositionally biased region" description="Low complexity" evidence="3">
    <location>
        <begin position="971"/>
        <end position="982"/>
    </location>
</feature>
<dbReference type="InterPro" id="IPR023246">
    <property type="entry name" value="AUTS2"/>
</dbReference>
<feature type="region of interest" description="Disordered" evidence="3">
    <location>
        <begin position="226"/>
        <end position="317"/>
    </location>
</feature>
<keyword evidence="2" id="KW-0175">Coiled coil</keyword>
<dbReference type="RefSeq" id="XP_042609661.1">
    <property type="nucleotide sequence ID" value="XM_042753727.1"/>
</dbReference>
<dbReference type="Pfam" id="PF15336">
    <property type="entry name" value="Auts2"/>
    <property type="match status" value="1"/>
</dbReference>
<feature type="compositionally biased region" description="Basic residues" evidence="3">
    <location>
        <begin position="1"/>
        <end position="22"/>
    </location>
</feature>
<feature type="compositionally biased region" description="Polar residues" evidence="3">
    <location>
        <begin position="260"/>
        <end position="269"/>
    </location>
</feature>
<sequence length="1228" mass="136268">MEGKVKQSRRSRSQRERGRKREARAGEARDRSPSTGSEPERSPGKNAPPRSTSSSRTPRPPRRKRRESSSQEEDIIDGFAIASFVSLDRLENKNVSVKLEKKKWEEIVFKRKEEAEENVTPDIDENSFGNLATSMGRDQERVKDRLLKNTYSKKNKRSLSLLSQVGRKMEETEVNKAPRSSSKDRLSESSTHSLSGRGYSCDSESDIDDKKKESLMIWNDIGASDVGSEKLFSPTAPKVTPTNENLGSKTSSSTKVSGLQRSQEQSNDISFVPPISSPTPASPPTGSPAPAAAAAPAPRPLPISPNPLSIKKESVPPIPTPSLLRNQLNSLEHRVPPPSHHSRPIISHHHHPLPYSSLHNISNNPSTLPPKHHLRHSPHHLSGLLSPAPPLPLSIAGLPSSHYSLHSPSHLSSHPAMFATPATLPPPPTLPTNSLVVPGHHTGPPYPDTSLLISFNQPIMYCQPHSGILIGTLSQATLLPPPMSPHVENPHTLNWRNRESQFDKYAPKLDNPFLRHSNFFPSYPPTMPGMPPLLPHSGPFSSLQGAFQPKAPNPIDVAGRPGTVPHTLLQKDPRITDPFRTSVRKPGKWCAVHVQIAWQIYHHQQKMKQMHLDPHKLDMNGKLDLFSRPPAPGVFPGFPYPHDLARPLFSSTASGHPAASPYGPSPHHTAFLPPSHLAGKYPFSRSSTFGGLSNLSSSAFGGLGNPALGGNSIFGPKEGPGLPGLSSPHQDTWNRLHRTPPSFPTPPQWPKSVDAERSSSANSHDREREREREKEKEREREKRDSSVGKEEKDKDRDSLDRNRHSNRSSPASAPVSYQISSLIRSNSQNSTDSGRHRSGSADRNREPEKELLDRQREAGILGDIKVKESRSPGKEITDRRSSDDSLKSVHRSPSPYSKNVLNDAGTKMGVPQPLPIKESERDRKETSSGDLLQKVKNDMKIKEEHKEEQDVMVIGSEAAPKPQVPPPPHQTTPIAHHPALSHQPPPPSPRCSDPPTPSSLHGVPMPHSLPLTLSAMHQMGSLNALERTRMAPFMGVSPHAAGRDRLPHPAFSWDPLREAYRNFDLQRRMDFHLRSEPGHRFPGVYDPERVYRDREPHDYSHHEHLLEVRREQERLRQQAEERERLHLREELDRARLHQLHQSPIEGHLPHISPFMSHLGGMPYPRLSPSTGHNGLLNRTPPTAALSAPPPLVPSGAARPASPRRTTPITTQDPREYSPSRNPKEVEAR</sequence>
<feature type="compositionally biased region" description="Basic and acidic residues" evidence="3">
    <location>
        <begin position="167"/>
        <end position="187"/>
    </location>
</feature>
<feature type="compositionally biased region" description="Pro residues" evidence="3">
    <location>
        <begin position="275"/>
        <end position="287"/>
    </location>
</feature>
<feature type="compositionally biased region" description="Basic and acidic residues" evidence="3">
    <location>
        <begin position="1212"/>
        <end position="1228"/>
    </location>
</feature>
<proteinExistence type="predicted"/>
<feature type="region of interest" description="Disordered" evidence="3">
    <location>
        <begin position="157"/>
        <end position="208"/>
    </location>
</feature>
<feature type="compositionally biased region" description="Low complexity" evidence="3">
    <location>
        <begin position="48"/>
        <end position="57"/>
    </location>
</feature>
<dbReference type="GeneID" id="109090335"/>
<feature type="region of interest" description="Disordered" evidence="3">
    <location>
        <begin position="958"/>
        <end position="1009"/>
    </location>
</feature>
<dbReference type="SMR" id="A0A9Q9XXB0"/>
<feature type="compositionally biased region" description="Acidic residues" evidence="3">
    <location>
        <begin position="115"/>
        <end position="125"/>
    </location>
</feature>
<feature type="compositionally biased region" description="Polar residues" evidence="3">
    <location>
        <begin position="807"/>
        <end position="832"/>
    </location>
</feature>
<dbReference type="AlphaFoldDB" id="A0A9Q9XXB0"/>
<feature type="region of interest" description="Disordered" evidence="3">
    <location>
        <begin position="332"/>
        <end position="352"/>
    </location>
</feature>
<feature type="region of interest" description="Disordered" evidence="3">
    <location>
        <begin position="1"/>
        <end position="74"/>
    </location>
</feature>
<feature type="region of interest" description="Disordered" evidence="3">
    <location>
        <begin position="711"/>
        <end position="938"/>
    </location>
</feature>
<dbReference type="PANTHER" id="PTHR14429">
    <property type="entry name" value="FIBROSIN FAMILY MEMBER"/>
    <property type="match status" value="1"/>
</dbReference>
<evidence type="ECO:0000256" key="1">
    <source>
        <dbReference type="ARBA" id="ARBA00022553"/>
    </source>
</evidence>
<gene>
    <name evidence="4" type="primary">LOC109090335</name>
</gene>
<accession>A0A9Q9XXB0</accession>
<feature type="coiled-coil region" evidence="2">
    <location>
        <begin position="1102"/>
        <end position="1129"/>
    </location>
</feature>
<keyword evidence="1" id="KW-0597">Phosphoprotein</keyword>
<feature type="compositionally biased region" description="Basic and acidic residues" evidence="3">
    <location>
        <begin position="864"/>
        <end position="887"/>
    </location>
</feature>
<feature type="compositionally biased region" description="Pro residues" evidence="3">
    <location>
        <begin position="983"/>
        <end position="997"/>
    </location>
</feature>
<name>A0A9Q9XXB0_CYPCA</name>
<feature type="region of interest" description="Disordered" evidence="3">
    <location>
        <begin position="1162"/>
        <end position="1228"/>
    </location>
</feature>
<dbReference type="PANTHER" id="PTHR14429:SF20">
    <property type="entry name" value="FIBROSIN-1-LIKE PROTEIN"/>
    <property type="match status" value="1"/>
</dbReference>
<feature type="compositionally biased region" description="Basic and acidic residues" evidence="3">
    <location>
        <begin position="833"/>
        <end position="857"/>
    </location>
</feature>
<feature type="compositionally biased region" description="Basic and acidic residues" evidence="3">
    <location>
        <begin position="753"/>
        <end position="803"/>
    </location>
</feature>
<evidence type="ECO:0000313" key="4">
    <source>
        <dbReference type="RefSeq" id="XP_042609661.1"/>
    </source>
</evidence>
<evidence type="ECO:0000256" key="3">
    <source>
        <dbReference type="SAM" id="MobiDB-lite"/>
    </source>
</evidence>
<feature type="compositionally biased region" description="Low complexity" evidence="3">
    <location>
        <begin position="246"/>
        <end position="259"/>
    </location>
</feature>
<protein>
    <submittedName>
        <fullName evidence="4">Autism susceptibility gene 2 protein homolog isoform X12</fullName>
    </submittedName>
</protein>
<feature type="compositionally biased region" description="Basic and acidic residues" evidence="3">
    <location>
        <begin position="917"/>
        <end position="938"/>
    </location>
</feature>
<evidence type="ECO:0000256" key="2">
    <source>
        <dbReference type="SAM" id="Coils"/>
    </source>
</evidence>